<evidence type="ECO:0000259" key="26">
    <source>
        <dbReference type="PROSITE" id="PS50113"/>
    </source>
</evidence>
<evidence type="ECO:0000256" key="23">
    <source>
        <dbReference type="SAM" id="Phobius"/>
    </source>
</evidence>
<feature type="transmembrane region" description="Helical" evidence="23">
    <location>
        <begin position="248"/>
        <end position="266"/>
    </location>
</feature>
<keyword evidence="13" id="KW-0407">Ion channel</keyword>
<keyword evidence="4" id="KW-0633">Potassium transport</keyword>
<comment type="caution">
    <text evidence="27">The sequence shown here is derived from an EMBL/GenBank/DDBJ whole genome shotgun (WGS) entry which is preliminary data.</text>
</comment>
<dbReference type="CDD" id="cd00038">
    <property type="entry name" value="CAP_ED"/>
    <property type="match status" value="1"/>
</dbReference>
<dbReference type="Gene3D" id="1.10.287.70">
    <property type="match status" value="1"/>
</dbReference>
<keyword evidence="11 23" id="KW-0472">Membrane</keyword>
<feature type="region of interest" description="Disordered" evidence="22">
    <location>
        <begin position="782"/>
        <end position="806"/>
    </location>
</feature>
<dbReference type="NCBIfam" id="TIGR00229">
    <property type="entry name" value="sensory_box"/>
    <property type="match status" value="1"/>
</dbReference>
<evidence type="ECO:0000256" key="4">
    <source>
        <dbReference type="ARBA" id="ARBA00022538"/>
    </source>
</evidence>
<reference evidence="27" key="1">
    <citation type="thesis" date="2021" institute="BYU ScholarsArchive" country="Provo, UT, USA">
        <title>Applications of and Algorithms for Genome Assembly and Genomic Analyses with an Emphasis on Marine Teleosts.</title>
        <authorList>
            <person name="Pickett B.D."/>
        </authorList>
    </citation>
    <scope>NUCLEOTIDE SEQUENCE</scope>
    <source>
        <strain evidence="27">HI-2016</strain>
    </source>
</reference>
<comment type="function">
    <text evidence="15">Pore-forming (alpha) subunit of a voltage-gated delayed rectifier. Activates at more negative voltages, exhibits fast prepulse-independent activation kinetics and deactivates much more slowly, but shows no inactivation.</text>
</comment>
<dbReference type="Pfam" id="PF00520">
    <property type="entry name" value="Ion_trans"/>
    <property type="match status" value="1"/>
</dbReference>
<dbReference type="PANTHER" id="PTHR10217:SF380">
    <property type="entry name" value="POTASSIUM VOLTAGE-GATED CHANNEL SUBFAMILY H MEMBER 8"/>
    <property type="match status" value="1"/>
</dbReference>
<evidence type="ECO:0000256" key="3">
    <source>
        <dbReference type="ARBA" id="ARBA00022448"/>
    </source>
</evidence>
<dbReference type="FunFam" id="3.30.450.20:FF:000001">
    <property type="entry name" value="Potassium voltage-gated channel subfamily H member 7"/>
    <property type="match status" value="1"/>
</dbReference>
<dbReference type="SMART" id="SM00086">
    <property type="entry name" value="PAC"/>
    <property type="match status" value="1"/>
</dbReference>
<evidence type="ECO:0000256" key="7">
    <source>
        <dbReference type="ARBA" id="ARBA00022882"/>
    </source>
</evidence>
<keyword evidence="28" id="KW-1185">Reference proteome</keyword>
<dbReference type="AlphaFoldDB" id="A0A8T2P0G9"/>
<feature type="domain" description="PAC" evidence="26">
    <location>
        <begin position="87"/>
        <end position="139"/>
    </location>
</feature>
<dbReference type="OrthoDB" id="432483at2759"/>
<dbReference type="Gene3D" id="3.30.450.20">
    <property type="entry name" value="PAS domain"/>
    <property type="match status" value="1"/>
</dbReference>
<dbReference type="PROSITE" id="PS50112">
    <property type="entry name" value="PAS"/>
    <property type="match status" value="1"/>
</dbReference>
<dbReference type="InterPro" id="IPR050818">
    <property type="entry name" value="KCNH_animal-type"/>
</dbReference>
<sequence length="1040" mass="115883">MDASAILSQEDTGRGHKNCYSNFILANAQVSKGFPIVYCSDGFCELTGFARSEVMQKSCACKFLYGADTSEQVILHIDNALEERKEFKGEITFYKKSAGFFCCLLDIVPIKNEKGDVVLFLASFKDVTDTKDKIIPEEKNKDEVKTESPLNSARIRSRTVLYHISGHLHSRQKKSKIKLNKNVFGDPPALPEYKVADAKKSKFILLHFSTFKAGWDWLILLATFYVAVTVPYNVCFIGDDDDLTRSTTVSDIAVEILFIIDIVFNFRTTYVSQSGQVIFEARLICIHYMTTWFIIDLVAALPFDLLYAFKVSVVSVVHLLKTVRLIRLLRLLQKMDRYSQHSTVVLTLLMSMFALLAHWMACIWYVIGKKEMEANALTWEIGWLHELAKRLESPYGSGNSTAGPSIRSVYIASLYFTLQHAGASLMHALVFGNVTAIIQRMYSRWSLYHTRTKDLKDFIRVHHLPQQLKQRMLEYFQTIWSVNNGIDCNELLKDFPDELRSDITMHLNKEILQLSLFESASRGCLRALSLHIKTSFCAPGEYLLRQGDALQAIFFVCSGSMEVLKDGMVLAILGTRGGGVEWGKGDLIGANLSVHDRAIKTKADVKALTYCDLQCISLKGLYEVLDLYPEYSHKFVEDIQQDLTYNLREEHANDVTSRLSNKPSGPQGEGKGNGRIVQCHPLIIEDHEEEKESTPSPVSQGSDRDRALCLRDSSTDRSPISTQECQVNLDPETDSNTTKLGKRPKVLKSPSMESPTDLRRECFLTSHRHRSEDRLAFSMTSLSSPSARTRTYRNYHPGRTPGPLEKSELVRNLAFSQEQEAGSRKQSVSSRGKQVSMLSKEVSELGQGMRSLMYLLEELLSGHNPPAFCPAHSSDTHPTHMTWTAPPLPPTHSPCQPDSPELLPGPVQGRVVETDSLQCSSGPGRAVPPPQSPVQLELLFPSCTPAGAPQPCVSDPLQGDLMQSVQCTSPQRGASVPIPPLAPQSAPTTSSLFTWTLPFTPGPSASPRSHSLQNICTSSGTAETASASLQRLRSLPQEIL</sequence>
<comment type="subunit">
    <text evidence="2">The potassium channel is probably composed of a homo- or heterotetrameric complex of pore-forming alpha subunits that can associate with modulating beta subunits.</text>
</comment>
<dbReference type="Pfam" id="PF13426">
    <property type="entry name" value="PAS_9"/>
    <property type="match status" value="1"/>
</dbReference>
<feature type="transmembrane region" description="Helical" evidence="23">
    <location>
        <begin position="344"/>
        <end position="367"/>
    </location>
</feature>
<evidence type="ECO:0000256" key="5">
    <source>
        <dbReference type="ARBA" id="ARBA00022692"/>
    </source>
</evidence>
<evidence type="ECO:0000313" key="28">
    <source>
        <dbReference type="Proteomes" id="UP000824540"/>
    </source>
</evidence>
<dbReference type="GO" id="GO:0005249">
    <property type="term" value="F:voltage-gated potassium channel activity"/>
    <property type="evidence" value="ECO:0007669"/>
    <property type="project" value="InterPro"/>
</dbReference>
<keyword evidence="12" id="KW-0325">Glycoprotein</keyword>
<evidence type="ECO:0000256" key="2">
    <source>
        <dbReference type="ARBA" id="ARBA00011552"/>
    </source>
</evidence>
<dbReference type="Gene3D" id="2.60.120.10">
    <property type="entry name" value="Jelly Rolls"/>
    <property type="match status" value="1"/>
</dbReference>
<evidence type="ECO:0000256" key="9">
    <source>
        <dbReference type="ARBA" id="ARBA00022989"/>
    </source>
</evidence>
<dbReference type="SUPFAM" id="SSF55785">
    <property type="entry name" value="PYP-like sensor domain (PAS domain)"/>
    <property type="match status" value="1"/>
</dbReference>
<evidence type="ECO:0000259" key="24">
    <source>
        <dbReference type="PROSITE" id="PS50042"/>
    </source>
</evidence>
<dbReference type="Pfam" id="PF00027">
    <property type="entry name" value="cNMP_binding"/>
    <property type="match status" value="1"/>
</dbReference>
<keyword evidence="5 23" id="KW-0812">Transmembrane</keyword>
<evidence type="ECO:0000256" key="18">
    <source>
        <dbReference type="ARBA" id="ARBA00075970"/>
    </source>
</evidence>
<evidence type="ECO:0000256" key="14">
    <source>
        <dbReference type="ARBA" id="ARBA00034430"/>
    </source>
</evidence>
<dbReference type="PROSITE" id="PS50042">
    <property type="entry name" value="CNMP_BINDING_3"/>
    <property type="match status" value="1"/>
</dbReference>
<feature type="transmembrane region" description="Helical" evidence="23">
    <location>
        <begin position="203"/>
        <end position="228"/>
    </location>
</feature>
<evidence type="ECO:0000256" key="17">
    <source>
        <dbReference type="ARBA" id="ARBA00074373"/>
    </source>
</evidence>
<evidence type="ECO:0000313" key="27">
    <source>
        <dbReference type="EMBL" id="KAG9345190.1"/>
    </source>
</evidence>
<evidence type="ECO:0000256" key="21">
    <source>
        <dbReference type="ARBA" id="ARBA00083198"/>
    </source>
</evidence>
<feature type="region of interest" description="Disordered" evidence="22">
    <location>
        <begin position="816"/>
        <end position="835"/>
    </location>
</feature>
<dbReference type="PROSITE" id="PS50113">
    <property type="entry name" value="PAC"/>
    <property type="match status" value="1"/>
</dbReference>
<dbReference type="InterPro" id="IPR005821">
    <property type="entry name" value="Ion_trans_dom"/>
</dbReference>
<feature type="compositionally biased region" description="Polar residues" evidence="22">
    <location>
        <begin position="654"/>
        <end position="664"/>
    </location>
</feature>
<dbReference type="InterPro" id="IPR018490">
    <property type="entry name" value="cNMP-bd_dom_sf"/>
</dbReference>
<comment type="catalytic activity">
    <reaction evidence="14">
        <text>K(+)(in) = K(+)(out)</text>
        <dbReference type="Rhea" id="RHEA:29463"/>
        <dbReference type="ChEBI" id="CHEBI:29103"/>
    </reaction>
</comment>
<keyword evidence="10" id="KW-0406">Ion transport</keyword>
<dbReference type="Proteomes" id="UP000824540">
    <property type="component" value="Unassembled WGS sequence"/>
</dbReference>
<dbReference type="PRINTS" id="PR01463">
    <property type="entry name" value="EAGCHANLFMLY"/>
</dbReference>
<feature type="region of interest" description="Disordered" evidence="22">
    <location>
        <begin position="652"/>
        <end position="676"/>
    </location>
</feature>
<keyword evidence="8" id="KW-0630">Potassium</keyword>
<dbReference type="InterPro" id="IPR003950">
    <property type="entry name" value="K_chnl_volt-dep_ELK"/>
</dbReference>
<evidence type="ECO:0000256" key="6">
    <source>
        <dbReference type="ARBA" id="ARBA00022826"/>
    </source>
</evidence>
<evidence type="ECO:0000256" key="22">
    <source>
        <dbReference type="SAM" id="MobiDB-lite"/>
    </source>
</evidence>
<comment type="similarity">
    <text evidence="16">Belongs to the potassium channel family. H (Eag) (TC 1.A.1.20) subfamily. Kv12.3/KCNH4 sub-subfamily.</text>
</comment>
<feature type="domain" description="Cyclic nucleotide-binding" evidence="24">
    <location>
        <begin position="516"/>
        <end position="642"/>
    </location>
</feature>
<dbReference type="SUPFAM" id="SSF51206">
    <property type="entry name" value="cAMP-binding domain-like"/>
    <property type="match status" value="1"/>
</dbReference>
<dbReference type="FunFam" id="2.60.120.10:FF:000014">
    <property type="entry name" value="Potassium voltage-gated channel, subfamily H (Eag-related), member 4"/>
    <property type="match status" value="1"/>
</dbReference>
<evidence type="ECO:0000256" key="13">
    <source>
        <dbReference type="ARBA" id="ARBA00023303"/>
    </source>
</evidence>
<dbReference type="InterPro" id="IPR000595">
    <property type="entry name" value="cNMP-bd_dom"/>
</dbReference>
<protein>
    <recommendedName>
        <fullName evidence="17">Voltage-gated delayed rectifier potassium channel KCNH4</fullName>
    </recommendedName>
    <alternativeName>
        <fullName evidence="21">Brain-specific eag-like channel 2</fullName>
    </alternativeName>
    <alternativeName>
        <fullName evidence="19">Ether-a-go-go-like potassium channel 1</fullName>
    </alternativeName>
    <alternativeName>
        <fullName evidence="18">Potassium voltage-gated channel subfamily H member 4</fullName>
    </alternativeName>
    <alternativeName>
        <fullName evidence="20">Voltage-gated potassium channel subunit Kv12.3</fullName>
    </alternativeName>
</protein>
<evidence type="ECO:0000256" key="10">
    <source>
        <dbReference type="ARBA" id="ARBA00023065"/>
    </source>
</evidence>
<dbReference type="InterPro" id="IPR001610">
    <property type="entry name" value="PAC"/>
</dbReference>
<dbReference type="EMBL" id="JAFBMS010000018">
    <property type="protein sequence ID" value="KAG9345190.1"/>
    <property type="molecule type" value="Genomic_DNA"/>
</dbReference>
<dbReference type="PANTHER" id="PTHR10217">
    <property type="entry name" value="VOLTAGE AND LIGAND GATED POTASSIUM CHANNEL"/>
    <property type="match status" value="1"/>
</dbReference>
<comment type="subcellular location">
    <subcellularLocation>
        <location evidence="1">Membrane</location>
        <topology evidence="1">Multi-pass membrane protein</topology>
    </subcellularLocation>
</comment>
<dbReference type="InterPro" id="IPR035965">
    <property type="entry name" value="PAS-like_dom_sf"/>
</dbReference>
<organism evidence="27 28">
    <name type="scientific">Albula glossodonta</name>
    <name type="common">roundjaw bonefish</name>
    <dbReference type="NCBI Taxonomy" id="121402"/>
    <lineage>
        <taxon>Eukaryota</taxon>
        <taxon>Metazoa</taxon>
        <taxon>Chordata</taxon>
        <taxon>Craniata</taxon>
        <taxon>Vertebrata</taxon>
        <taxon>Euteleostomi</taxon>
        <taxon>Actinopterygii</taxon>
        <taxon>Neopterygii</taxon>
        <taxon>Teleostei</taxon>
        <taxon>Albuliformes</taxon>
        <taxon>Albulidae</taxon>
        <taxon>Albula</taxon>
    </lineage>
</organism>
<evidence type="ECO:0000256" key="1">
    <source>
        <dbReference type="ARBA" id="ARBA00004141"/>
    </source>
</evidence>
<evidence type="ECO:0000256" key="15">
    <source>
        <dbReference type="ARBA" id="ARBA00058898"/>
    </source>
</evidence>
<evidence type="ECO:0000256" key="19">
    <source>
        <dbReference type="ARBA" id="ARBA00076367"/>
    </source>
</evidence>
<keyword evidence="3" id="KW-0813">Transport</keyword>
<name>A0A8T2P0G9_9TELE</name>
<evidence type="ECO:0000256" key="16">
    <source>
        <dbReference type="ARBA" id="ARBA00061598"/>
    </source>
</evidence>
<dbReference type="SMART" id="SM00100">
    <property type="entry name" value="cNMP"/>
    <property type="match status" value="1"/>
</dbReference>
<feature type="region of interest" description="Disordered" evidence="22">
    <location>
        <begin position="686"/>
        <end position="705"/>
    </location>
</feature>
<feature type="region of interest" description="Disordered" evidence="22">
    <location>
        <begin position="711"/>
        <end position="755"/>
    </location>
</feature>
<dbReference type="FunFam" id="1.10.1200.260:FF:000002">
    <property type="entry name" value="Potassium voltage-gated channel subfamily H member 8"/>
    <property type="match status" value="1"/>
</dbReference>
<dbReference type="GO" id="GO:0042391">
    <property type="term" value="P:regulation of membrane potential"/>
    <property type="evidence" value="ECO:0007669"/>
    <property type="project" value="TreeGrafter"/>
</dbReference>
<dbReference type="InterPro" id="IPR000014">
    <property type="entry name" value="PAS"/>
</dbReference>
<dbReference type="Gene3D" id="1.10.1200.260">
    <property type="match status" value="1"/>
</dbReference>
<proteinExistence type="inferred from homology"/>
<feature type="transmembrane region" description="Helical" evidence="23">
    <location>
        <begin position="305"/>
        <end position="323"/>
    </location>
</feature>
<gene>
    <name evidence="27" type="ORF">JZ751_009733</name>
</gene>
<dbReference type="InterPro" id="IPR000700">
    <property type="entry name" value="PAS-assoc_C"/>
</dbReference>
<accession>A0A8T2P0G9</accession>
<keyword evidence="7" id="KW-0851">Voltage-gated channel</keyword>
<evidence type="ECO:0000256" key="12">
    <source>
        <dbReference type="ARBA" id="ARBA00023180"/>
    </source>
</evidence>
<dbReference type="InterPro" id="IPR003938">
    <property type="entry name" value="K_chnl_volt-dep_EAG/ELK/ERG"/>
</dbReference>
<feature type="region of interest" description="Disordered" evidence="22">
    <location>
        <begin position="970"/>
        <end position="989"/>
    </location>
</feature>
<feature type="domain" description="PAS" evidence="25">
    <location>
        <begin position="32"/>
        <end position="84"/>
    </location>
</feature>
<evidence type="ECO:0000256" key="11">
    <source>
        <dbReference type="ARBA" id="ARBA00023136"/>
    </source>
</evidence>
<dbReference type="PRINTS" id="PR01465">
    <property type="entry name" value="ELKCHANNEL"/>
</dbReference>
<evidence type="ECO:0000259" key="25">
    <source>
        <dbReference type="PROSITE" id="PS50112"/>
    </source>
</evidence>
<keyword evidence="6" id="KW-0631">Potassium channel</keyword>
<dbReference type="CDD" id="cd00130">
    <property type="entry name" value="PAS"/>
    <property type="match status" value="1"/>
</dbReference>
<feature type="non-terminal residue" evidence="27">
    <location>
        <position position="1040"/>
    </location>
</feature>
<evidence type="ECO:0000256" key="20">
    <source>
        <dbReference type="ARBA" id="ARBA00082973"/>
    </source>
</evidence>
<evidence type="ECO:0000256" key="8">
    <source>
        <dbReference type="ARBA" id="ARBA00022958"/>
    </source>
</evidence>
<dbReference type="GO" id="GO:0005886">
    <property type="term" value="C:plasma membrane"/>
    <property type="evidence" value="ECO:0007669"/>
    <property type="project" value="TreeGrafter"/>
</dbReference>
<feature type="compositionally biased region" description="Polar residues" evidence="22">
    <location>
        <begin position="716"/>
        <end position="726"/>
    </location>
</feature>
<keyword evidence="9 23" id="KW-1133">Transmembrane helix</keyword>
<dbReference type="SUPFAM" id="SSF81324">
    <property type="entry name" value="Voltage-gated potassium channels"/>
    <property type="match status" value="1"/>
</dbReference>
<dbReference type="InterPro" id="IPR014710">
    <property type="entry name" value="RmlC-like_jellyroll"/>
</dbReference>
<dbReference type="GO" id="GO:0034702">
    <property type="term" value="C:monoatomic ion channel complex"/>
    <property type="evidence" value="ECO:0007669"/>
    <property type="project" value="UniProtKB-KW"/>
</dbReference>